<sequence length="285" mass="32034">MWQKKFVETERGTFEVFVSGSGDPLCVTHLYSAFDERGNTFANPFTAHYEVYLVNLRDCGNSVTSENQSQYSMGESVNDLEAIRIALGFEKWGFAGHSTGGMLALKYAVLFPTSLTKMIAGGAAASKEYSSDPGSIYCHKNPKFPRIIEIMNQMNDSSTPLEIRKQLGNEWAEMSFYSKEKLINAMKMPNSGKTVGPRLDYFRKVEIGTYDLREDLAHVTVPSHIYAGRFDAQCPYKYGVEIAEIMPNAKLTTFEQSNHNPFVEEQEKFKHFVTSTLKSAETLSS</sequence>
<feature type="domain" description="AB hydrolase-1" evidence="2">
    <location>
        <begin position="43"/>
        <end position="265"/>
    </location>
</feature>
<reference evidence="3 4" key="1">
    <citation type="submission" date="2023-06" db="EMBL/GenBank/DDBJ databases">
        <title>Sporosarcina sp. nov., isolated from Korean tranditional fermented seafood 'Jeotgal'.</title>
        <authorList>
            <person name="Yang A.I."/>
            <person name="Shin N.-R."/>
        </authorList>
    </citation>
    <scope>NUCLEOTIDE SEQUENCE [LARGE SCALE GENOMIC DNA]</scope>
    <source>
        <strain evidence="3 4">T2O-4</strain>
    </source>
</reference>
<evidence type="ECO:0000313" key="3">
    <source>
        <dbReference type="EMBL" id="WOV87235.1"/>
    </source>
</evidence>
<dbReference type="SUPFAM" id="SSF53474">
    <property type="entry name" value="alpha/beta-Hydrolases"/>
    <property type="match status" value="1"/>
</dbReference>
<dbReference type="InterPro" id="IPR050266">
    <property type="entry name" value="AB_hydrolase_sf"/>
</dbReference>
<dbReference type="Gene3D" id="3.40.50.1820">
    <property type="entry name" value="alpha/beta hydrolase"/>
    <property type="match status" value="1"/>
</dbReference>
<dbReference type="GO" id="GO:0016787">
    <property type="term" value="F:hydrolase activity"/>
    <property type="evidence" value="ECO:0007669"/>
    <property type="project" value="UniProtKB-KW"/>
</dbReference>
<dbReference type="PANTHER" id="PTHR43798:SF31">
    <property type="entry name" value="AB HYDROLASE SUPERFAMILY PROTEIN YCLE"/>
    <property type="match status" value="1"/>
</dbReference>
<dbReference type="RefSeq" id="WP_317967158.1">
    <property type="nucleotide sequence ID" value="NZ_CP129118.1"/>
</dbReference>
<dbReference type="Gene3D" id="6.10.140.700">
    <property type="match status" value="1"/>
</dbReference>
<evidence type="ECO:0000259" key="2">
    <source>
        <dbReference type="Pfam" id="PF00561"/>
    </source>
</evidence>
<accession>A0ABZ0L3P9</accession>
<dbReference type="InterPro" id="IPR029058">
    <property type="entry name" value="AB_hydrolase_fold"/>
</dbReference>
<dbReference type="PANTHER" id="PTHR43798">
    <property type="entry name" value="MONOACYLGLYCEROL LIPASE"/>
    <property type="match status" value="1"/>
</dbReference>
<name>A0ABZ0L3P9_9BACL</name>
<dbReference type="Proteomes" id="UP001303902">
    <property type="component" value="Chromosome"/>
</dbReference>
<keyword evidence="1 3" id="KW-0378">Hydrolase</keyword>
<dbReference type="EMBL" id="CP129118">
    <property type="protein sequence ID" value="WOV87235.1"/>
    <property type="molecule type" value="Genomic_DNA"/>
</dbReference>
<proteinExistence type="predicted"/>
<evidence type="ECO:0000313" key="4">
    <source>
        <dbReference type="Proteomes" id="UP001303902"/>
    </source>
</evidence>
<dbReference type="InterPro" id="IPR000073">
    <property type="entry name" value="AB_hydrolase_1"/>
</dbReference>
<organism evidence="3 4">
    <name type="scientific">Sporosarcina oncorhynchi</name>
    <dbReference type="NCBI Taxonomy" id="3056444"/>
    <lineage>
        <taxon>Bacteria</taxon>
        <taxon>Bacillati</taxon>
        <taxon>Bacillota</taxon>
        <taxon>Bacilli</taxon>
        <taxon>Bacillales</taxon>
        <taxon>Caryophanaceae</taxon>
        <taxon>Sporosarcina</taxon>
    </lineage>
</organism>
<evidence type="ECO:0000256" key="1">
    <source>
        <dbReference type="ARBA" id="ARBA00022801"/>
    </source>
</evidence>
<protein>
    <submittedName>
        <fullName evidence="3">Alpha/beta hydrolase</fullName>
    </submittedName>
</protein>
<keyword evidence="4" id="KW-1185">Reference proteome</keyword>
<gene>
    <name evidence="3" type="ORF">QWT69_15470</name>
</gene>
<dbReference type="Pfam" id="PF00561">
    <property type="entry name" value="Abhydrolase_1"/>
    <property type="match status" value="1"/>
</dbReference>